<dbReference type="EMBL" id="CP158367">
    <property type="protein sequence ID" value="XBX74595.1"/>
    <property type="molecule type" value="Genomic_DNA"/>
</dbReference>
<feature type="transmembrane region" description="Helical" evidence="1">
    <location>
        <begin position="96"/>
        <end position="115"/>
    </location>
</feature>
<protein>
    <submittedName>
        <fullName evidence="3">VanZ family protein</fullName>
    </submittedName>
</protein>
<keyword evidence="1" id="KW-0472">Membrane</keyword>
<dbReference type="InterPro" id="IPR053150">
    <property type="entry name" value="Teicoplanin_resist-assoc"/>
</dbReference>
<keyword evidence="1" id="KW-1133">Transmembrane helix</keyword>
<feature type="transmembrane region" description="Helical" evidence="1">
    <location>
        <begin position="122"/>
        <end position="143"/>
    </location>
</feature>
<reference evidence="3" key="2">
    <citation type="submission" date="2024-06" db="EMBL/GenBank/DDBJ databases">
        <authorList>
            <person name="Petrova K.O."/>
            <person name="Toshchakov S.V."/>
            <person name="Boltjanskaja Y.V."/>
            <person name="Kevbrin V."/>
        </authorList>
    </citation>
    <scope>NUCLEOTIDE SEQUENCE</scope>
    <source>
        <strain evidence="3">Z-910T</strain>
    </source>
</reference>
<reference evidence="3" key="1">
    <citation type="journal article" date="2013" name="Extremophiles">
        <title>Proteinivorax tanatarense gen. nov., sp. nov., an anaerobic, haloalkaliphilic, proteolytic bacterium isolated from a decaying algal bloom, and proposal of Proteinivoraceae fam. nov.</title>
        <authorList>
            <person name="Kevbrin V."/>
            <person name="Boltyanskaya Y."/>
            <person name="Zhilina T."/>
            <person name="Kolganova T."/>
            <person name="Lavrentjeva E."/>
            <person name="Kuznetsov B."/>
        </authorList>
    </citation>
    <scope>NUCLEOTIDE SEQUENCE</scope>
    <source>
        <strain evidence="3">Z-910T</strain>
    </source>
</reference>
<dbReference type="AlphaFoldDB" id="A0AAU7VKM8"/>
<organism evidence="3">
    <name type="scientific">Proteinivorax tanatarense</name>
    <dbReference type="NCBI Taxonomy" id="1260629"/>
    <lineage>
        <taxon>Bacteria</taxon>
        <taxon>Bacillati</taxon>
        <taxon>Bacillota</taxon>
        <taxon>Clostridia</taxon>
        <taxon>Eubacteriales</taxon>
        <taxon>Proteinivoracaceae</taxon>
        <taxon>Proteinivorax</taxon>
    </lineage>
</organism>
<accession>A0AAU7VKM8</accession>
<feature type="transmembrane region" description="Helical" evidence="1">
    <location>
        <begin position="58"/>
        <end position="76"/>
    </location>
</feature>
<evidence type="ECO:0000256" key="1">
    <source>
        <dbReference type="SAM" id="Phobius"/>
    </source>
</evidence>
<gene>
    <name evidence="3" type="ORF">PRVXT_002644</name>
</gene>
<dbReference type="PANTHER" id="PTHR36834:SF1">
    <property type="entry name" value="INTEGRAL MEMBRANE PROTEIN"/>
    <property type="match status" value="1"/>
</dbReference>
<keyword evidence="1" id="KW-0812">Transmembrane</keyword>
<evidence type="ECO:0000313" key="3">
    <source>
        <dbReference type="EMBL" id="XBX74595.1"/>
    </source>
</evidence>
<dbReference type="PANTHER" id="PTHR36834">
    <property type="entry name" value="MEMBRANE PROTEIN-RELATED"/>
    <property type="match status" value="1"/>
</dbReference>
<dbReference type="RefSeq" id="WP_350343347.1">
    <property type="nucleotide sequence ID" value="NZ_CP158367.1"/>
</dbReference>
<feature type="transmembrane region" description="Helical" evidence="1">
    <location>
        <begin position="155"/>
        <end position="173"/>
    </location>
</feature>
<sequence>MIALLGVLGVIIFIVIDIIRNKSKNIIGRLLFYSFLIYMVKVFEVTTGNIHIFSRDRLGGTVYIQLIPFKFIADWYQLYVHRGADWFFWNSVRLSLYNVILLLPLGIYLPVLFNVRNIKRVTIWVMLTSLTIEIYQAIFSYYGLVFMRTSNIDDIILNTLGGVIGFCFYKIALSKWVHKFIEG</sequence>
<dbReference type="Pfam" id="PF04892">
    <property type="entry name" value="VanZ"/>
    <property type="match status" value="1"/>
</dbReference>
<name>A0AAU7VKM8_9FIRM</name>
<feature type="transmembrane region" description="Helical" evidence="1">
    <location>
        <begin position="27"/>
        <end position="46"/>
    </location>
</feature>
<proteinExistence type="predicted"/>
<feature type="domain" description="VanZ-like" evidence="2">
    <location>
        <begin position="32"/>
        <end position="172"/>
    </location>
</feature>
<dbReference type="InterPro" id="IPR006976">
    <property type="entry name" value="VanZ-like"/>
</dbReference>
<evidence type="ECO:0000259" key="2">
    <source>
        <dbReference type="Pfam" id="PF04892"/>
    </source>
</evidence>